<comment type="caution">
    <text evidence="7">The sequence shown here is derived from an EMBL/GenBank/DDBJ whole genome shotgun (WGS) entry which is preliminary data.</text>
</comment>
<protein>
    <recommendedName>
        <fullName evidence="4">Polyamine aminopropyltransferase</fullName>
    </recommendedName>
    <alternativeName>
        <fullName evidence="4">Putrescine aminopropyltransferase</fullName>
        <shortName evidence="4">PAPT</shortName>
    </alternativeName>
    <alternativeName>
        <fullName evidence="4">Spermidine synthase</fullName>
        <shortName evidence="4">SPDS</shortName>
        <shortName evidence="4">SPDSY</shortName>
        <ecNumber evidence="4">2.5.1.16</ecNumber>
    </alternativeName>
</protein>
<keyword evidence="3 4" id="KW-0620">Polyamine biosynthesis</keyword>
<dbReference type="SUPFAM" id="SSF53335">
    <property type="entry name" value="S-adenosyl-L-methionine-dependent methyltransferases"/>
    <property type="match status" value="1"/>
</dbReference>
<dbReference type="Gene3D" id="3.40.50.150">
    <property type="entry name" value="Vaccinia Virus protein VP39"/>
    <property type="match status" value="1"/>
</dbReference>
<evidence type="ECO:0000256" key="1">
    <source>
        <dbReference type="ARBA" id="ARBA00007867"/>
    </source>
</evidence>
<feature type="binding site" evidence="4">
    <location>
        <position position="117"/>
    </location>
    <ligand>
        <name>S-methyl-5'-thioadenosine</name>
        <dbReference type="ChEBI" id="CHEBI:17509"/>
    </ligand>
</feature>
<gene>
    <name evidence="4" type="primary">speE</name>
    <name evidence="7" type="ORF">A3A44_02245</name>
</gene>
<comment type="caution">
    <text evidence="4">Lacks conserved residue(s) required for the propagation of feature annotation.</text>
</comment>
<organism evidence="7 8">
    <name type="scientific">Candidatus Sungbacteria bacterium RIFCSPLOWO2_01_FULL_60_25</name>
    <dbReference type="NCBI Taxonomy" id="1802281"/>
    <lineage>
        <taxon>Bacteria</taxon>
        <taxon>Candidatus Sungiibacteriota</taxon>
    </lineage>
</organism>
<dbReference type="InterPro" id="IPR030374">
    <property type="entry name" value="PABS"/>
</dbReference>
<feature type="binding site" evidence="4">
    <location>
        <position position="35"/>
    </location>
    <ligand>
        <name>S-methyl-5'-thioadenosine</name>
        <dbReference type="ChEBI" id="CHEBI:17509"/>
    </ligand>
</feature>
<feature type="binding site" evidence="4">
    <location>
        <position position="73"/>
    </location>
    <ligand>
        <name>spermidine</name>
        <dbReference type="ChEBI" id="CHEBI:57834"/>
    </ligand>
</feature>
<evidence type="ECO:0000256" key="4">
    <source>
        <dbReference type="HAMAP-Rule" id="MF_00198"/>
    </source>
</evidence>
<dbReference type="GO" id="GO:0010487">
    <property type="term" value="F:thermospermine synthase activity"/>
    <property type="evidence" value="ECO:0007669"/>
    <property type="project" value="UniProtKB-ARBA"/>
</dbReference>
<evidence type="ECO:0000256" key="5">
    <source>
        <dbReference type="PROSITE-ProRule" id="PRU00354"/>
    </source>
</evidence>
<feature type="domain" description="PABS" evidence="6">
    <location>
        <begin position="6"/>
        <end position="252"/>
    </location>
</feature>
<dbReference type="GO" id="GO:0008295">
    <property type="term" value="P:spermidine biosynthetic process"/>
    <property type="evidence" value="ECO:0007669"/>
    <property type="project" value="UniProtKB-UniRule"/>
</dbReference>
<evidence type="ECO:0000256" key="2">
    <source>
        <dbReference type="ARBA" id="ARBA00022679"/>
    </source>
</evidence>
<name>A0A1G2LDI2_9BACT</name>
<dbReference type="InterPro" id="IPR029063">
    <property type="entry name" value="SAM-dependent_MTases_sf"/>
</dbReference>
<reference evidence="7 8" key="1">
    <citation type="journal article" date="2016" name="Nat. Commun.">
        <title>Thousands of microbial genomes shed light on interconnected biogeochemical processes in an aquifer system.</title>
        <authorList>
            <person name="Anantharaman K."/>
            <person name="Brown C.T."/>
            <person name="Hug L.A."/>
            <person name="Sharon I."/>
            <person name="Castelle C.J."/>
            <person name="Probst A.J."/>
            <person name="Thomas B.C."/>
            <person name="Singh A."/>
            <person name="Wilkins M.J."/>
            <person name="Karaoz U."/>
            <person name="Brodie E.L."/>
            <person name="Williams K.H."/>
            <person name="Hubbard S.S."/>
            <person name="Banfield J.F."/>
        </authorList>
    </citation>
    <scope>NUCLEOTIDE SEQUENCE [LARGE SCALE GENOMIC DNA]</scope>
</reference>
<dbReference type="PANTHER" id="PTHR43317">
    <property type="entry name" value="THERMOSPERMINE SYNTHASE ACAULIS5"/>
    <property type="match status" value="1"/>
</dbReference>
<dbReference type="EMBL" id="MHQT01000034">
    <property type="protein sequence ID" value="OHA08891.1"/>
    <property type="molecule type" value="Genomic_DNA"/>
</dbReference>
<dbReference type="PROSITE" id="PS51006">
    <property type="entry name" value="PABS_2"/>
    <property type="match status" value="1"/>
</dbReference>
<dbReference type="HAMAP" id="MF_00198">
    <property type="entry name" value="Spermidine_synth"/>
    <property type="match status" value="1"/>
</dbReference>
<dbReference type="GO" id="GO:0004766">
    <property type="term" value="F:spermidine synthase activity"/>
    <property type="evidence" value="ECO:0007669"/>
    <property type="project" value="UniProtKB-UniRule"/>
</dbReference>
<keyword evidence="2 4" id="KW-0808">Transferase</keyword>
<comment type="function">
    <text evidence="4">Catalyzes the irreversible transfer of a propylamine group from the amino donor S-adenosylmethioninamine (decarboxy-AdoMet) to putrescine (1,4-diaminobutane) to yield spermidine.</text>
</comment>
<dbReference type="EC" id="2.5.1.16" evidence="4"/>
<evidence type="ECO:0000313" key="8">
    <source>
        <dbReference type="Proteomes" id="UP000178977"/>
    </source>
</evidence>
<dbReference type="PANTHER" id="PTHR43317:SF1">
    <property type="entry name" value="THERMOSPERMINE SYNTHASE ACAULIS5"/>
    <property type="match status" value="1"/>
</dbReference>
<dbReference type="UniPathway" id="UPA00248">
    <property type="reaction ID" value="UER00314"/>
</dbReference>
<dbReference type="InterPro" id="IPR001045">
    <property type="entry name" value="Spermi_synthase"/>
</dbReference>
<comment type="pathway">
    <text evidence="4">Amine and polyamine biosynthesis; spermidine biosynthesis; spermidine from putrescine: step 1/1.</text>
</comment>
<comment type="catalytic activity">
    <reaction evidence="4">
        <text>S-adenosyl 3-(methylsulfanyl)propylamine + putrescine = S-methyl-5'-thioadenosine + spermidine + H(+)</text>
        <dbReference type="Rhea" id="RHEA:12721"/>
        <dbReference type="ChEBI" id="CHEBI:15378"/>
        <dbReference type="ChEBI" id="CHEBI:17509"/>
        <dbReference type="ChEBI" id="CHEBI:57443"/>
        <dbReference type="ChEBI" id="CHEBI:57834"/>
        <dbReference type="ChEBI" id="CHEBI:326268"/>
        <dbReference type="EC" id="2.5.1.16"/>
    </reaction>
</comment>
<dbReference type="AlphaFoldDB" id="A0A1G2LDI2"/>
<comment type="subunit">
    <text evidence="4">Homodimer or homotetramer.</text>
</comment>
<evidence type="ECO:0000313" key="7">
    <source>
        <dbReference type="EMBL" id="OHA08891.1"/>
    </source>
</evidence>
<proteinExistence type="inferred from homology"/>
<dbReference type="STRING" id="1802281.A3A44_02245"/>
<comment type="similarity">
    <text evidence="1 4">Belongs to the spermidine/spermine synthase family.</text>
</comment>
<sequence>MIDRERMTITDLCDPGRETVHHVRRFLADVTSARQRIVLAELERSGDSLWLQVLEGEDRLWLQFAEADESPYHDTLVKGALARHENPQDVIFLGGGDYLAWERVRSCRTARSAKIIDWDKKVGELVLEHFPWVRELGAHLDPRLDWESEVDITEYLPNTKDRAHVVVGDLGDTAAMMTLIPDFVRHIARILHPGGVFVTQAGPFSVYPPACQILAHSIAAIRDVFLPEGTVELSWCSIESFASPWAFITAWKGRKMRSAPPNWGDLERRFDLEQWKRHRSVYEPETHVAAFTIPAHMRRAIGY</sequence>
<dbReference type="Pfam" id="PF01564">
    <property type="entry name" value="Spermine_synth"/>
    <property type="match status" value="1"/>
</dbReference>
<feature type="active site" description="Proton acceptor" evidence="4 5">
    <location>
        <position position="169"/>
    </location>
</feature>
<dbReference type="Proteomes" id="UP000178977">
    <property type="component" value="Unassembled WGS sequence"/>
</dbReference>
<accession>A0A1G2LDI2</accession>
<feature type="binding site" evidence="4">
    <location>
        <position position="97"/>
    </location>
    <ligand>
        <name>spermidine</name>
        <dbReference type="ChEBI" id="CHEBI:57834"/>
    </ligand>
</feature>
<evidence type="ECO:0000256" key="3">
    <source>
        <dbReference type="ARBA" id="ARBA00023115"/>
    </source>
</evidence>
<evidence type="ECO:0000259" key="6">
    <source>
        <dbReference type="PROSITE" id="PS51006"/>
    </source>
</evidence>
<keyword evidence="4" id="KW-0745">Spermidine biosynthesis</keyword>